<keyword evidence="4" id="KW-0393">Immunoglobulin domain</keyword>
<dbReference type="InterPro" id="IPR013098">
    <property type="entry name" value="Ig_I-set"/>
</dbReference>
<name>H2ZFS2_CIOSA</name>
<dbReference type="SMART" id="SM00409">
    <property type="entry name" value="IG"/>
    <property type="match status" value="2"/>
</dbReference>
<feature type="domain" description="Ig-like" evidence="6">
    <location>
        <begin position="113"/>
        <end position="201"/>
    </location>
</feature>
<dbReference type="PROSITE" id="PS50835">
    <property type="entry name" value="IG_LIKE"/>
    <property type="match status" value="1"/>
</dbReference>
<dbReference type="InParanoid" id="H2ZFS2"/>
<dbReference type="Proteomes" id="UP000007875">
    <property type="component" value="Unassembled WGS sequence"/>
</dbReference>
<dbReference type="Ensembl" id="ENSCSAVT00000016619.1">
    <property type="protein sequence ID" value="ENSCSAVP00000016438.1"/>
    <property type="gene ID" value="ENSCSAVG00000009666.1"/>
</dbReference>
<dbReference type="Pfam" id="PF07679">
    <property type="entry name" value="I-set"/>
    <property type="match status" value="1"/>
</dbReference>
<evidence type="ECO:0000256" key="5">
    <source>
        <dbReference type="SAM" id="SignalP"/>
    </source>
</evidence>
<organism evidence="7 8">
    <name type="scientific">Ciona savignyi</name>
    <name type="common">Pacific transparent sea squirt</name>
    <dbReference type="NCBI Taxonomy" id="51511"/>
    <lineage>
        <taxon>Eukaryota</taxon>
        <taxon>Metazoa</taxon>
        <taxon>Chordata</taxon>
        <taxon>Tunicata</taxon>
        <taxon>Ascidiacea</taxon>
        <taxon>Phlebobranchia</taxon>
        <taxon>Cionidae</taxon>
        <taxon>Ciona</taxon>
    </lineage>
</organism>
<dbReference type="InterPro" id="IPR003598">
    <property type="entry name" value="Ig_sub2"/>
</dbReference>
<reference evidence="8" key="1">
    <citation type="submission" date="2003-08" db="EMBL/GenBank/DDBJ databases">
        <authorList>
            <person name="Birren B."/>
            <person name="Nusbaum C."/>
            <person name="Abebe A."/>
            <person name="Abouelleil A."/>
            <person name="Adekoya E."/>
            <person name="Ait-zahra M."/>
            <person name="Allen N."/>
            <person name="Allen T."/>
            <person name="An P."/>
            <person name="Anderson M."/>
            <person name="Anderson S."/>
            <person name="Arachchi H."/>
            <person name="Armbruster J."/>
            <person name="Bachantsang P."/>
            <person name="Baldwin J."/>
            <person name="Barry A."/>
            <person name="Bayul T."/>
            <person name="Blitshsteyn B."/>
            <person name="Bloom T."/>
            <person name="Blye J."/>
            <person name="Boguslavskiy L."/>
            <person name="Borowsky M."/>
            <person name="Boukhgalter B."/>
            <person name="Brunache A."/>
            <person name="Butler J."/>
            <person name="Calixte N."/>
            <person name="Calvo S."/>
            <person name="Camarata J."/>
            <person name="Campo K."/>
            <person name="Chang J."/>
            <person name="Cheshatsang Y."/>
            <person name="Citroen M."/>
            <person name="Collymore A."/>
            <person name="Considine T."/>
            <person name="Cook A."/>
            <person name="Cooke P."/>
            <person name="Corum B."/>
            <person name="Cuomo C."/>
            <person name="David R."/>
            <person name="Dawoe T."/>
            <person name="Degray S."/>
            <person name="Dodge S."/>
            <person name="Dooley K."/>
            <person name="Dorje P."/>
            <person name="Dorjee K."/>
            <person name="Dorris L."/>
            <person name="Duffey N."/>
            <person name="Dupes A."/>
            <person name="Elkins T."/>
            <person name="Engels R."/>
            <person name="Erickson J."/>
            <person name="Farina A."/>
            <person name="Faro S."/>
            <person name="Ferreira P."/>
            <person name="Fischer H."/>
            <person name="Fitzgerald M."/>
            <person name="Foley K."/>
            <person name="Gage D."/>
            <person name="Galagan J."/>
            <person name="Gearin G."/>
            <person name="Gnerre S."/>
            <person name="Gnirke A."/>
            <person name="Goyette A."/>
            <person name="Graham J."/>
            <person name="Grandbois E."/>
            <person name="Gyaltsen K."/>
            <person name="Hafez N."/>
            <person name="Hagopian D."/>
            <person name="Hagos B."/>
            <person name="Hall J."/>
            <person name="Hatcher B."/>
            <person name="Heller A."/>
            <person name="Higgins H."/>
            <person name="Honan T."/>
            <person name="Horn A."/>
            <person name="Houde N."/>
            <person name="Hughes L."/>
            <person name="Hulme W."/>
            <person name="Husby E."/>
            <person name="Iliev I."/>
            <person name="Jaffe D."/>
            <person name="Jones C."/>
            <person name="Kamal M."/>
            <person name="Kamat A."/>
            <person name="Kamvysselis M."/>
            <person name="Karlsson E."/>
            <person name="Kells C."/>
            <person name="Kieu A."/>
            <person name="Kisner P."/>
            <person name="Kodira C."/>
            <person name="Kulbokas E."/>
            <person name="Labutti K."/>
            <person name="Lama D."/>
            <person name="Landers T."/>
            <person name="Leger J."/>
            <person name="Levine S."/>
            <person name="Lewis D."/>
            <person name="Lewis T."/>
            <person name="Lindblad-toh K."/>
            <person name="Liu X."/>
            <person name="Lokyitsang T."/>
            <person name="Lokyitsang Y."/>
            <person name="Lucien O."/>
            <person name="Lui A."/>
            <person name="Ma L.J."/>
            <person name="Mabbitt R."/>
            <person name="Macdonald J."/>
            <person name="Maclean C."/>
            <person name="Major J."/>
            <person name="Manning J."/>
            <person name="Marabella R."/>
            <person name="Maru K."/>
            <person name="Matthews C."/>
            <person name="Mauceli E."/>
            <person name="Mccarthy M."/>
            <person name="Mcdonough S."/>
            <person name="Mcghee T."/>
            <person name="Meldrim J."/>
            <person name="Meneus L."/>
            <person name="Mesirov J."/>
            <person name="Mihalev A."/>
            <person name="Mihova T."/>
            <person name="Mikkelsen T."/>
            <person name="Mlenga V."/>
            <person name="Moru K."/>
            <person name="Mozes J."/>
            <person name="Mulrain L."/>
            <person name="Munson G."/>
            <person name="Naylor J."/>
            <person name="Newes C."/>
            <person name="Nguyen C."/>
            <person name="Nguyen N."/>
            <person name="Nguyen T."/>
            <person name="Nicol R."/>
            <person name="Nielsen C."/>
            <person name="Nizzari M."/>
            <person name="Norbu C."/>
            <person name="Norbu N."/>
            <person name="O'donnell P."/>
            <person name="Okoawo O."/>
            <person name="O'leary S."/>
            <person name="Omotosho B."/>
            <person name="O'neill K."/>
            <person name="Osman S."/>
            <person name="Parker S."/>
            <person name="Perrin D."/>
            <person name="Phunkhang P."/>
            <person name="Piqani B."/>
            <person name="Purcell S."/>
            <person name="Rachupka T."/>
            <person name="Ramasamy U."/>
            <person name="Rameau R."/>
            <person name="Ray V."/>
            <person name="Raymond C."/>
            <person name="Retta R."/>
            <person name="Richardson S."/>
            <person name="Rise C."/>
            <person name="Rodriguez J."/>
            <person name="Rogers J."/>
            <person name="Rogov P."/>
            <person name="Rutman M."/>
            <person name="Schupbach R."/>
            <person name="Seaman C."/>
            <person name="Settipalli S."/>
            <person name="Sharpe T."/>
            <person name="Sheridan J."/>
            <person name="Sherpa N."/>
            <person name="Shi J."/>
            <person name="Smirnov S."/>
            <person name="Smith C."/>
            <person name="Sougnez C."/>
            <person name="Spencer B."/>
            <person name="Stalker J."/>
            <person name="Stange-thomann N."/>
            <person name="Stavropoulos S."/>
            <person name="Stetson K."/>
            <person name="Stone C."/>
            <person name="Stone S."/>
            <person name="Stubbs M."/>
            <person name="Talamas J."/>
            <person name="Tchuinga P."/>
            <person name="Tenzing P."/>
            <person name="Tesfaye S."/>
            <person name="Theodore J."/>
            <person name="Thoulutsang Y."/>
            <person name="Topham K."/>
            <person name="Towey S."/>
            <person name="Tsamla T."/>
            <person name="Tsomo N."/>
            <person name="Vallee D."/>
            <person name="Vassiliev H."/>
            <person name="Venkataraman V."/>
            <person name="Vinson J."/>
            <person name="Vo A."/>
            <person name="Wade C."/>
            <person name="Wang S."/>
            <person name="Wangchuk T."/>
            <person name="Wangdi T."/>
            <person name="Whittaker C."/>
            <person name="Wilkinson J."/>
            <person name="Wu Y."/>
            <person name="Wyman D."/>
            <person name="Yadav S."/>
            <person name="Yang S."/>
            <person name="Yang X."/>
            <person name="Yeager S."/>
            <person name="Yee E."/>
            <person name="Young G."/>
            <person name="Zainoun J."/>
            <person name="Zembeck L."/>
            <person name="Zimmer A."/>
            <person name="Zody M."/>
            <person name="Lander E."/>
        </authorList>
    </citation>
    <scope>NUCLEOTIDE SEQUENCE [LARGE SCALE GENOMIC DNA]</scope>
</reference>
<dbReference type="GeneTree" id="ENSGT00940000173417"/>
<proteinExistence type="predicted"/>
<protein>
    <recommendedName>
        <fullName evidence="6">Ig-like domain-containing protein</fullName>
    </recommendedName>
</protein>
<keyword evidence="3" id="KW-1015">Disulfide bond</keyword>
<dbReference type="eggNOG" id="KOG0200">
    <property type="taxonomic scope" value="Eukaryota"/>
</dbReference>
<evidence type="ECO:0000256" key="4">
    <source>
        <dbReference type="ARBA" id="ARBA00023319"/>
    </source>
</evidence>
<evidence type="ECO:0000256" key="3">
    <source>
        <dbReference type="ARBA" id="ARBA00023157"/>
    </source>
</evidence>
<evidence type="ECO:0000256" key="1">
    <source>
        <dbReference type="ARBA" id="ARBA00022729"/>
    </source>
</evidence>
<dbReference type="STRING" id="51511.ENSCSAVP00000016438"/>
<keyword evidence="2" id="KW-0677">Repeat</keyword>
<dbReference type="InterPro" id="IPR003599">
    <property type="entry name" value="Ig_sub"/>
</dbReference>
<reference evidence="7" key="3">
    <citation type="submission" date="2025-09" db="UniProtKB">
        <authorList>
            <consortium name="Ensembl"/>
        </authorList>
    </citation>
    <scope>IDENTIFICATION</scope>
</reference>
<feature type="signal peptide" evidence="5">
    <location>
        <begin position="1"/>
        <end position="15"/>
    </location>
</feature>
<feature type="chain" id="PRO_5012519793" description="Ig-like domain-containing protein" evidence="5">
    <location>
        <begin position="16"/>
        <end position="219"/>
    </location>
</feature>
<dbReference type="InterPro" id="IPR007110">
    <property type="entry name" value="Ig-like_dom"/>
</dbReference>
<keyword evidence="1 5" id="KW-0732">Signal</keyword>
<dbReference type="InterPro" id="IPR036179">
    <property type="entry name" value="Ig-like_dom_sf"/>
</dbReference>
<evidence type="ECO:0000256" key="2">
    <source>
        <dbReference type="ARBA" id="ARBA00022737"/>
    </source>
</evidence>
<evidence type="ECO:0000313" key="7">
    <source>
        <dbReference type="Ensembl" id="ENSCSAVP00000016438.1"/>
    </source>
</evidence>
<dbReference type="AlphaFoldDB" id="H2ZFS2"/>
<dbReference type="SMART" id="SM00408">
    <property type="entry name" value="IGc2"/>
    <property type="match status" value="1"/>
</dbReference>
<accession>H2ZFS2</accession>
<dbReference type="CDD" id="cd00096">
    <property type="entry name" value="Ig"/>
    <property type="match status" value="1"/>
</dbReference>
<dbReference type="SUPFAM" id="SSF48726">
    <property type="entry name" value="Immunoglobulin"/>
    <property type="match status" value="2"/>
</dbReference>
<dbReference type="PANTHER" id="PTHR12231">
    <property type="entry name" value="CTX-RELATED TYPE I TRANSMEMBRANE PROTEIN"/>
    <property type="match status" value="1"/>
</dbReference>
<dbReference type="HOGENOM" id="CLU_1264088_0_0_1"/>
<dbReference type="InterPro" id="IPR051170">
    <property type="entry name" value="Neural/epithelial_adhesion"/>
</dbReference>
<evidence type="ECO:0000259" key="6">
    <source>
        <dbReference type="PROSITE" id="PS50835"/>
    </source>
</evidence>
<sequence length="219" mass="24234">MHLVVLATLVLAVSGQSPFSIKPDNARETVANSDLLMSCLYPSYFKSVRWLGIDKEAITNVTVGVKLDSSLGALFLTLLNVTSDMNGMYTCEGYDTMINQTVSETRIVSVFEPIRFVAPKMRQTFELGKTVDVVCQVSGNPAPTVVWKKGTKNLIGTQDNSRVYKDPFTNNLIIRNITKWDEGQYSCLARELNKGQTKDLSIFVDVQFGPAGIQVLKLV</sequence>
<dbReference type="Gene3D" id="2.60.40.10">
    <property type="entry name" value="Immunoglobulins"/>
    <property type="match status" value="1"/>
</dbReference>
<dbReference type="PANTHER" id="PTHR12231:SF253">
    <property type="entry name" value="DPR-INTERACTING PROTEIN ETA, ISOFORM B-RELATED"/>
    <property type="match status" value="1"/>
</dbReference>
<keyword evidence="8" id="KW-1185">Reference proteome</keyword>
<reference evidence="7" key="2">
    <citation type="submission" date="2025-08" db="UniProtKB">
        <authorList>
            <consortium name="Ensembl"/>
        </authorList>
    </citation>
    <scope>IDENTIFICATION</scope>
</reference>
<dbReference type="InterPro" id="IPR013783">
    <property type="entry name" value="Ig-like_fold"/>
</dbReference>
<dbReference type="FunFam" id="2.60.40.10:FF:000032">
    <property type="entry name" value="palladin isoform X1"/>
    <property type="match status" value="1"/>
</dbReference>
<evidence type="ECO:0000313" key="8">
    <source>
        <dbReference type="Proteomes" id="UP000007875"/>
    </source>
</evidence>